<dbReference type="AlphaFoldDB" id="A0A699J8N4"/>
<organism evidence="1">
    <name type="scientific">Tanacetum cinerariifolium</name>
    <name type="common">Dalmatian daisy</name>
    <name type="synonym">Chrysanthemum cinerariifolium</name>
    <dbReference type="NCBI Taxonomy" id="118510"/>
    <lineage>
        <taxon>Eukaryota</taxon>
        <taxon>Viridiplantae</taxon>
        <taxon>Streptophyta</taxon>
        <taxon>Embryophyta</taxon>
        <taxon>Tracheophyta</taxon>
        <taxon>Spermatophyta</taxon>
        <taxon>Magnoliopsida</taxon>
        <taxon>eudicotyledons</taxon>
        <taxon>Gunneridae</taxon>
        <taxon>Pentapetalae</taxon>
        <taxon>asterids</taxon>
        <taxon>campanulids</taxon>
        <taxon>Asterales</taxon>
        <taxon>Asteraceae</taxon>
        <taxon>Asteroideae</taxon>
        <taxon>Anthemideae</taxon>
        <taxon>Anthemidinae</taxon>
        <taxon>Tanacetum</taxon>
    </lineage>
</organism>
<sequence length="114" mass="12805">VKDKPQVGSLSPRKWRTRDMIVVAKHGDKMLNVKDKASVKVPADVVEKPDKVKDKTTVKKPITVMVKDKSTVKKPAVVATVKKPTNVVEKPDVLVKECFQLQIHLREALVDQRT</sequence>
<reference evidence="1" key="1">
    <citation type="journal article" date="2019" name="Sci. Rep.">
        <title>Draft genome of Tanacetum cinerariifolium, the natural source of mosquito coil.</title>
        <authorList>
            <person name="Yamashiro T."/>
            <person name="Shiraishi A."/>
            <person name="Satake H."/>
            <person name="Nakayama K."/>
        </authorList>
    </citation>
    <scope>NUCLEOTIDE SEQUENCE</scope>
</reference>
<name>A0A699J8N4_TANCI</name>
<protein>
    <submittedName>
        <fullName evidence="1">Uncharacterized protein</fullName>
    </submittedName>
</protein>
<proteinExistence type="predicted"/>
<dbReference type="EMBL" id="BKCJ010384769">
    <property type="protein sequence ID" value="GFA20153.1"/>
    <property type="molecule type" value="Genomic_DNA"/>
</dbReference>
<feature type="non-terminal residue" evidence="1">
    <location>
        <position position="1"/>
    </location>
</feature>
<evidence type="ECO:0000313" key="1">
    <source>
        <dbReference type="EMBL" id="GFA20153.1"/>
    </source>
</evidence>
<accession>A0A699J8N4</accession>
<comment type="caution">
    <text evidence="1">The sequence shown here is derived from an EMBL/GenBank/DDBJ whole genome shotgun (WGS) entry which is preliminary data.</text>
</comment>
<gene>
    <name evidence="1" type="ORF">Tci_592125</name>
</gene>